<proteinExistence type="predicted"/>
<dbReference type="AlphaFoldDB" id="A0A6A3N6U1"/>
<evidence type="ECO:0000256" key="1">
    <source>
        <dbReference type="SAM" id="MobiDB-lite"/>
    </source>
</evidence>
<dbReference type="Proteomes" id="UP000435112">
    <property type="component" value="Unassembled WGS sequence"/>
</dbReference>
<evidence type="ECO:0000313" key="2">
    <source>
        <dbReference type="EMBL" id="KAE9039357.1"/>
    </source>
</evidence>
<evidence type="ECO:0000313" key="3">
    <source>
        <dbReference type="Proteomes" id="UP000435112"/>
    </source>
</evidence>
<protein>
    <submittedName>
        <fullName evidence="2">Uncharacterized protein</fullName>
    </submittedName>
</protein>
<comment type="caution">
    <text evidence="2">The sequence shown here is derived from an EMBL/GenBank/DDBJ whole genome shotgun (WGS) entry which is preliminary data.</text>
</comment>
<gene>
    <name evidence="2" type="ORF">PR002_g5560</name>
</gene>
<name>A0A6A3N6U1_9STRA</name>
<feature type="region of interest" description="Disordered" evidence="1">
    <location>
        <begin position="16"/>
        <end position="98"/>
    </location>
</feature>
<organism evidence="2 3">
    <name type="scientific">Phytophthora rubi</name>
    <dbReference type="NCBI Taxonomy" id="129364"/>
    <lineage>
        <taxon>Eukaryota</taxon>
        <taxon>Sar</taxon>
        <taxon>Stramenopiles</taxon>
        <taxon>Oomycota</taxon>
        <taxon>Peronosporomycetes</taxon>
        <taxon>Peronosporales</taxon>
        <taxon>Peronosporaceae</taxon>
        <taxon>Phytophthora</taxon>
    </lineage>
</organism>
<dbReference type="EMBL" id="QXFU01000237">
    <property type="protein sequence ID" value="KAE9039357.1"/>
    <property type="molecule type" value="Genomic_DNA"/>
</dbReference>
<accession>A0A6A3N6U1</accession>
<reference evidence="2 3" key="1">
    <citation type="submission" date="2018-09" db="EMBL/GenBank/DDBJ databases">
        <title>Genomic investigation of the strawberry pathogen Phytophthora fragariae indicates pathogenicity is determined by transcriptional variation in three key races.</title>
        <authorList>
            <person name="Adams T.M."/>
            <person name="Armitage A.D."/>
            <person name="Sobczyk M.K."/>
            <person name="Bates H.J."/>
            <person name="Dunwell J.M."/>
            <person name="Nellist C.F."/>
            <person name="Harrison R.J."/>
        </authorList>
    </citation>
    <scope>NUCLEOTIDE SEQUENCE [LARGE SCALE GENOMIC DNA]</scope>
    <source>
        <strain evidence="2 3">SCRP324</strain>
    </source>
</reference>
<sequence length="98" mass="10611">MDTPSVYSAAFAMQTNSAEHENSSYTSSSDAQSYHRFNAGNDTTCPSFDDVGRCDIERMNYEGDGGDDSEDGDDDDHLVEDDDGNVDADAEGYEDCGN</sequence>
<feature type="compositionally biased region" description="Basic and acidic residues" evidence="1">
    <location>
        <begin position="50"/>
        <end position="61"/>
    </location>
</feature>
<feature type="compositionally biased region" description="Acidic residues" evidence="1">
    <location>
        <begin position="64"/>
        <end position="98"/>
    </location>
</feature>
<feature type="compositionally biased region" description="Low complexity" evidence="1">
    <location>
        <begin position="23"/>
        <end position="32"/>
    </location>
</feature>